<dbReference type="AlphaFoldDB" id="A0AAD4XYC8"/>
<keyword evidence="2" id="KW-1185">Reference proteome</keyword>
<organism evidence="1 2">
    <name type="scientific">Papaver atlanticum</name>
    <dbReference type="NCBI Taxonomy" id="357466"/>
    <lineage>
        <taxon>Eukaryota</taxon>
        <taxon>Viridiplantae</taxon>
        <taxon>Streptophyta</taxon>
        <taxon>Embryophyta</taxon>
        <taxon>Tracheophyta</taxon>
        <taxon>Spermatophyta</taxon>
        <taxon>Magnoliopsida</taxon>
        <taxon>Ranunculales</taxon>
        <taxon>Papaveraceae</taxon>
        <taxon>Papaveroideae</taxon>
        <taxon>Papaver</taxon>
    </lineage>
</organism>
<protein>
    <recommendedName>
        <fullName evidence="3">Wound-induced protein 1</fullName>
    </recommendedName>
</protein>
<dbReference type="PANTHER" id="PTHR33703:SF1">
    <property type="entry name" value="WOUND-INDUCED PROTEIN 1"/>
    <property type="match status" value="1"/>
</dbReference>
<dbReference type="Gene3D" id="3.10.450.50">
    <property type="match status" value="1"/>
</dbReference>
<gene>
    <name evidence="1" type="ORF">MKW98_020759</name>
</gene>
<dbReference type="SUPFAM" id="SSF54427">
    <property type="entry name" value="NTF2-like"/>
    <property type="match status" value="2"/>
</dbReference>
<evidence type="ECO:0000313" key="2">
    <source>
        <dbReference type="Proteomes" id="UP001202328"/>
    </source>
</evidence>
<dbReference type="Proteomes" id="UP001202328">
    <property type="component" value="Unassembled WGS sequence"/>
</dbReference>
<dbReference type="InterPro" id="IPR032710">
    <property type="entry name" value="NTF2-like_dom_sf"/>
</dbReference>
<accession>A0AAD4XYC8</accession>
<name>A0AAD4XYC8_9MAGN</name>
<dbReference type="Pfam" id="PF07107">
    <property type="entry name" value="WI12"/>
    <property type="match status" value="1"/>
</dbReference>
<dbReference type="InterPro" id="IPR009798">
    <property type="entry name" value="Wun1-like"/>
</dbReference>
<comment type="caution">
    <text evidence="1">The sequence shown here is derived from an EMBL/GenBank/DDBJ whole genome shotgun (WGS) entry which is preliminary data.</text>
</comment>
<evidence type="ECO:0008006" key="3">
    <source>
        <dbReference type="Google" id="ProtNLM"/>
    </source>
</evidence>
<proteinExistence type="predicted"/>
<sequence length="192" mass="21194">MTKTKKELKEASNRMTIHAFYEALSVRDIETIQRLLSSDIEWWYHGPPGHQYLMQFLTGTSSNSCTGSRTSSASSSSSSDDHEDIKDSFSFVPNSITAFGSLVIVEGCDLSRLVSWIHVWTVSDDNGIVTQLREYFNTSLTIARFENNWNSNANKSSTSKSSRTSPLVNSVVWGSKLSSSIGKSVPGLLLAI</sequence>
<reference evidence="1" key="1">
    <citation type="submission" date="2022-04" db="EMBL/GenBank/DDBJ databases">
        <title>A functionally conserved STORR gene fusion in Papaver species that diverged 16.8 million years ago.</title>
        <authorList>
            <person name="Catania T."/>
        </authorList>
    </citation>
    <scope>NUCLEOTIDE SEQUENCE</scope>
    <source>
        <strain evidence="1">S-188037</strain>
    </source>
</reference>
<evidence type="ECO:0000313" key="1">
    <source>
        <dbReference type="EMBL" id="KAI3958117.1"/>
    </source>
</evidence>
<dbReference type="PANTHER" id="PTHR33703">
    <property type="entry name" value="OS07G0691300 PROTEIN"/>
    <property type="match status" value="1"/>
</dbReference>
<dbReference type="EMBL" id="JAJJMB010001184">
    <property type="protein sequence ID" value="KAI3958117.1"/>
    <property type="molecule type" value="Genomic_DNA"/>
</dbReference>